<dbReference type="EMBL" id="BAABLX010000079">
    <property type="protein sequence ID" value="GAA4960449.1"/>
    <property type="molecule type" value="Genomic_DNA"/>
</dbReference>
<reference evidence="2" key="1">
    <citation type="journal article" date="2019" name="Int. J. Syst. Evol. Microbiol.">
        <title>The Global Catalogue of Microorganisms (GCM) 10K type strain sequencing project: providing services to taxonomists for standard genome sequencing and annotation.</title>
        <authorList>
            <consortium name="The Broad Institute Genomics Platform"/>
            <consortium name="The Broad Institute Genome Sequencing Center for Infectious Disease"/>
            <person name="Wu L."/>
            <person name="Ma J."/>
        </authorList>
    </citation>
    <scope>NUCLEOTIDE SEQUENCE [LARGE SCALE GENOMIC DNA]</scope>
    <source>
        <strain evidence="2">JCM 19134</strain>
    </source>
</reference>
<dbReference type="AlphaFoldDB" id="A0AAV3U9G6"/>
<gene>
    <name evidence="1" type="ORF">GCM10025791_47220</name>
</gene>
<name>A0AAV3U9G6_9ALTE</name>
<dbReference type="Proteomes" id="UP001409585">
    <property type="component" value="Unassembled WGS sequence"/>
</dbReference>
<organism evidence="1 2">
    <name type="scientific">Halioxenophilus aromaticivorans</name>
    <dbReference type="NCBI Taxonomy" id="1306992"/>
    <lineage>
        <taxon>Bacteria</taxon>
        <taxon>Pseudomonadati</taxon>
        <taxon>Pseudomonadota</taxon>
        <taxon>Gammaproteobacteria</taxon>
        <taxon>Alteromonadales</taxon>
        <taxon>Alteromonadaceae</taxon>
        <taxon>Halioxenophilus</taxon>
    </lineage>
</organism>
<comment type="caution">
    <text evidence="1">The sequence shown here is derived from an EMBL/GenBank/DDBJ whole genome shotgun (WGS) entry which is preliminary data.</text>
</comment>
<sequence>MSLVCDELRVTQMQSIKSYGFESLEREILAKQIRTISTRMHKSWQYDGEGKDGDIVLVKKPTQVATHTIQVYVGKQPIDQSLPFLESPVRMMQLISLLEQLTPSETSVIDSINNLITNSRHSQFVIPCKFGLVGFNTKDKKLSTKQRSLATFIKNLASEPGEQFSLKHAKSVPADCTWEFTASYRTVAWHLAKLQGLRKIKDLSQGQSIKLASWPRVTEWDPTPLNFKLATLVTRQFLPISQIARLCKTSEEEVVSFLHCCRACGITILQQQVKHPPANQPRHVVKDKESLGWLRNKIRTVFNYGH</sequence>
<accession>A0AAV3U9G6</accession>
<proteinExistence type="predicted"/>
<keyword evidence="2" id="KW-1185">Reference proteome</keyword>
<dbReference type="RefSeq" id="WP_345427861.1">
    <property type="nucleotide sequence ID" value="NZ_AP031496.1"/>
</dbReference>
<evidence type="ECO:0000313" key="2">
    <source>
        <dbReference type="Proteomes" id="UP001409585"/>
    </source>
</evidence>
<protein>
    <submittedName>
        <fullName evidence="1">Uncharacterized protein</fullName>
    </submittedName>
</protein>
<evidence type="ECO:0000313" key="1">
    <source>
        <dbReference type="EMBL" id="GAA4960449.1"/>
    </source>
</evidence>